<comment type="caution">
    <text evidence="1">The sequence shown here is derived from an EMBL/GenBank/DDBJ whole genome shotgun (WGS) entry which is preliminary data.</text>
</comment>
<dbReference type="OrthoDB" id="10495804at2759"/>
<protein>
    <submittedName>
        <fullName evidence="1">Uncharacterized protein</fullName>
    </submittedName>
</protein>
<keyword evidence="2" id="KW-1185">Reference proteome</keyword>
<proteinExistence type="predicted"/>
<dbReference type="Proteomes" id="UP000887013">
    <property type="component" value="Unassembled WGS sequence"/>
</dbReference>
<organism evidence="1 2">
    <name type="scientific">Nephila pilipes</name>
    <name type="common">Giant wood spider</name>
    <name type="synonym">Nephila maculata</name>
    <dbReference type="NCBI Taxonomy" id="299642"/>
    <lineage>
        <taxon>Eukaryota</taxon>
        <taxon>Metazoa</taxon>
        <taxon>Ecdysozoa</taxon>
        <taxon>Arthropoda</taxon>
        <taxon>Chelicerata</taxon>
        <taxon>Arachnida</taxon>
        <taxon>Araneae</taxon>
        <taxon>Araneomorphae</taxon>
        <taxon>Entelegynae</taxon>
        <taxon>Araneoidea</taxon>
        <taxon>Nephilidae</taxon>
        <taxon>Nephila</taxon>
    </lineage>
</organism>
<accession>A0A8X6I3N2</accession>
<evidence type="ECO:0000313" key="2">
    <source>
        <dbReference type="Proteomes" id="UP000887013"/>
    </source>
</evidence>
<reference evidence="1" key="1">
    <citation type="submission" date="2020-08" db="EMBL/GenBank/DDBJ databases">
        <title>Multicomponent nature underlies the extraordinary mechanical properties of spider dragline silk.</title>
        <authorList>
            <person name="Kono N."/>
            <person name="Nakamura H."/>
            <person name="Mori M."/>
            <person name="Yoshida Y."/>
            <person name="Ohtoshi R."/>
            <person name="Malay A.D."/>
            <person name="Moran D.A.P."/>
            <person name="Tomita M."/>
            <person name="Numata K."/>
            <person name="Arakawa K."/>
        </authorList>
    </citation>
    <scope>NUCLEOTIDE SEQUENCE</scope>
</reference>
<dbReference type="AlphaFoldDB" id="A0A8X6I3N2"/>
<name>A0A8X6I3N2_NEPPI</name>
<dbReference type="EMBL" id="BMAW01087456">
    <property type="protein sequence ID" value="GFS29860.1"/>
    <property type="molecule type" value="Genomic_DNA"/>
</dbReference>
<sequence>MSGFVRITSKTNCCSCHCKRSTYIGVEELCNLKKSHFPQPIFNKELINESSTIDIVSECIDLFWIAGCIGRVRTLRKSVMFDKSLNGCLHYWRSTCLGPECVKRLQLLCESIVIEIIELKMSTAVTCDRYYAYPPKEGVKGVCLHRGVR</sequence>
<evidence type="ECO:0000313" key="1">
    <source>
        <dbReference type="EMBL" id="GFS29860.1"/>
    </source>
</evidence>
<gene>
    <name evidence="1" type="ORF">NPIL_235071</name>
</gene>